<protein>
    <submittedName>
        <fullName evidence="2">Uncharacterized protein</fullName>
    </submittedName>
</protein>
<proteinExistence type="predicted"/>
<gene>
    <name evidence="2" type="ORF">DVH24_002567</name>
</gene>
<dbReference type="PANTHER" id="PTHR35985">
    <property type="entry name" value="OS07G0675200 PROTEIN"/>
    <property type="match status" value="1"/>
</dbReference>
<evidence type="ECO:0000313" key="3">
    <source>
        <dbReference type="Proteomes" id="UP000290289"/>
    </source>
</evidence>
<keyword evidence="3" id="KW-1185">Reference proteome</keyword>
<dbReference type="STRING" id="3750.A0A498K2T5"/>
<name>A0A498K2T5_MALDO</name>
<dbReference type="PANTHER" id="PTHR35985:SF1">
    <property type="entry name" value="OS07G0675200 PROTEIN"/>
    <property type="match status" value="1"/>
</dbReference>
<feature type="compositionally biased region" description="Polar residues" evidence="1">
    <location>
        <begin position="109"/>
        <end position="136"/>
    </location>
</feature>
<evidence type="ECO:0000313" key="2">
    <source>
        <dbReference type="EMBL" id="RXI02489.1"/>
    </source>
</evidence>
<comment type="caution">
    <text evidence="2">The sequence shown here is derived from an EMBL/GenBank/DDBJ whole genome shotgun (WGS) entry which is preliminary data.</text>
</comment>
<dbReference type="Proteomes" id="UP000290289">
    <property type="component" value="Chromosome 3"/>
</dbReference>
<dbReference type="AlphaFoldDB" id="A0A498K2T5"/>
<feature type="region of interest" description="Disordered" evidence="1">
    <location>
        <begin position="49"/>
        <end position="147"/>
    </location>
</feature>
<accession>A0A498K2T5</accession>
<reference evidence="2 3" key="1">
    <citation type="submission" date="2018-10" db="EMBL/GenBank/DDBJ databases">
        <title>A high-quality apple genome assembly.</title>
        <authorList>
            <person name="Hu J."/>
        </authorList>
    </citation>
    <scope>NUCLEOTIDE SEQUENCE [LARGE SCALE GENOMIC DNA]</scope>
    <source>
        <strain evidence="3">cv. HFTH1</strain>
        <tissue evidence="2">Young leaf</tissue>
    </source>
</reference>
<sequence length="288" mass="31484">MFKMQYYYSRLSLGAASVAKSRSIWGHGPHQLAAARVVLLRGLVSATASRTGTADPAIHAGGDYESDPGLTTADQGTEDVAQEKPAVVEQRGASGRGKGTEPLAPPNKPSYTNASSPRLENTGVNLQPSDHPTNYTQKRHISSHGKAATSLLEKVSCVGLDGTPLSIDSSNEMDTQEKEQSMRDRDRDRKEEREEDDREYYKHHKASPLSEVEYADTRKPITRATDGTADSVSESGAGRDVIGWRPEQLDTAEEALRRAARIWKENAIRGDPDAPQSRVLRALRGESF</sequence>
<evidence type="ECO:0000256" key="1">
    <source>
        <dbReference type="SAM" id="MobiDB-lite"/>
    </source>
</evidence>
<feature type="compositionally biased region" description="Basic and acidic residues" evidence="1">
    <location>
        <begin position="175"/>
        <end position="192"/>
    </location>
</feature>
<dbReference type="Gramene" id="mRNA:MD03G0244800">
    <property type="protein sequence ID" value="mRNA:MD03G0244800"/>
    <property type="gene ID" value="MD03G0244800"/>
</dbReference>
<feature type="region of interest" description="Disordered" evidence="1">
    <location>
        <begin position="163"/>
        <end position="245"/>
    </location>
</feature>
<dbReference type="OrthoDB" id="779250at2759"/>
<dbReference type="EMBL" id="RDQH01000329">
    <property type="protein sequence ID" value="RXI02489.1"/>
    <property type="molecule type" value="Genomic_DNA"/>
</dbReference>
<organism evidence="2 3">
    <name type="scientific">Malus domestica</name>
    <name type="common">Apple</name>
    <name type="synonym">Pyrus malus</name>
    <dbReference type="NCBI Taxonomy" id="3750"/>
    <lineage>
        <taxon>Eukaryota</taxon>
        <taxon>Viridiplantae</taxon>
        <taxon>Streptophyta</taxon>
        <taxon>Embryophyta</taxon>
        <taxon>Tracheophyta</taxon>
        <taxon>Spermatophyta</taxon>
        <taxon>Magnoliopsida</taxon>
        <taxon>eudicotyledons</taxon>
        <taxon>Gunneridae</taxon>
        <taxon>Pentapetalae</taxon>
        <taxon>rosids</taxon>
        <taxon>fabids</taxon>
        <taxon>Rosales</taxon>
        <taxon>Rosaceae</taxon>
        <taxon>Amygdaloideae</taxon>
        <taxon>Maleae</taxon>
        <taxon>Malus</taxon>
    </lineage>
</organism>